<name>A0AAD6T4C7_9AGAR</name>
<evidence type="ECO:0000256" key="1">
    <source>
        <dbReference type="SAM" id="MobiDB-lite"/>
    </source>
</evidence>
<accession>A0AAD6T4C7</accession>
<gene>
    <name evidence="2" type="ORF">C8F04DRAFT_1088148</name>
</gene>
<sequence length="355" mass="40314">MSALPSLKPSLKRNRSSSESTSILEPPLKRAAISQFLFLEPINQRQIRKRLGVSPGRHKLGKIRDRNDVARREQWIEESVPWNAVCFCKARNFQFCNCRGMARGAPAFDRLPAEILCHIFGMVLPSENLLTSSLHCGPNSAWCNAMATKRALVLVSRKWYNNGIASLYRTIVIRRPFDLLALRDSLSTSTLLGGLVRSITLASYFPPTWENKVYHPMKRILELCPNVTSVNNLPPFLLPVRYSFPPLPPTVTSIKISPCDPLDDVLDMLKIHCGRLEELSITVMQHDTFTAEKLVFPHLCSLRLTLGETTQGSQPALWTFASKWDMPQLRQLTFHQADLGYIYLPKNYHPILARH</sequence>
<proteinExistence type="predicted"/>
<feature type="region of interest" description="Disordered" evidence="1">
    <location>
        <begin position="1"/>
        <end position="23"/>
    </location>
</feature>
<dbReference type="Proteomes" id="UP001218188">
    <property type="component" value="Unassembled WGS sequence"/>
</dbReference>
<organism evidence="2 3">
    <name type="scientific">Mycena alexandri</name>
    <dbReference type="NCBI Taxonomy" id="1745969"/>
    <lineage>
        <taxon>Eukaryota</taxon>
        <taxon>Fungi</taxon>
        <taxon>Dikarya</taxon>
        <taxon>Basidiomycota</taxon>
        <taxon>Agaricomycotina</taxon>
        <taxon>Agaricomycetes</taxon>
        <taxon>Agaricomycetidae</taxon>
        <taxon>Agaricales</taxon>
        <taxon>Marasmiineae</taxon>
        <taxon>Mycenaceae</taxon>
        <taxon>Mycena</taxon>
    </lineage>
</organism>
<dbReference type="AlphaFoldDB" id="A0AAD6T4C7"/>
<evidence type="ECO:0008006" key="4">
    <source>
        <dbReference type="Google" id="ProtNLM"/>
    </source>
</evidence>
<evidence type="ECO:0000313" key="3">
    <source>
        <dbReference type="Proteomes" id="UP001218188"/>
    </source>
</evidence>
<protein>
    <recommendedName>
        <fullName evidence="4">F-box domain-containing protein</fullName>
    </recommendedName>
</protein>
<evidence type="ECO:0000313" key="2">
    <source>
        <dbReference type="EMBL" id="KAJ7038987.1"/>
    </source>
</evidence>
<comment type="caution">
    <text evidence="2">The sequence shown here is derived from an EMBL/GenBank/DDBJ whole genome shotgun (WGS) entry which is preliminary data.</text>
</comment>
<dbReference type="EMBL" id="JARJCM010000029">
    <property type="protein sequence ID" value="KAJ7038987.1"/>
    <property type="molecule type" value="Genomic_DNA"/>
</dbReference>
<keyword evidence="3" id="KW-1185">Reference proteome</keyword>
<reference evidence="2" key="1">
    <citation type="submission" date="2023-03" db="EMBL/GenBank/DDBJ databases">
        <title>Massive genome expansion in bonnet fungi (Mycena s.s.) driven by repeated elements and novel gene families across ecological guilds.</title>
        <authorList>
            <consortium name="Lawrence Berkeley National Laboratory"/>
            <person name="Harder C.B."/>
            <person name="Miyauchi S."/>
            <person name="Viragh M."/>
            <person name="Kuo A."/>
            <person name="Thoen E."/>
            <person name="Andreopoulos B."/>
            <person name="Lu D."/>
            <person name="Skrede I."/>
            <person name="Drula E."/>
            <person name="Henrissat B."/>
            <person name="Morin E."/>
            <person name="Kohler A."/>
            <person name="Barry K."/>
            <person name="LaButti K."/>
            <person name="Morin E."/>
            <person name="Salamov A."/>
            <person name="Lipzen A."/>
            <person name="Mereny Z."/>
            <person name="Hegedus B."/>
            <person name="Baldrian P."/>
            <person name="Stursova M."/>
            <person name="Weitz H."/>
            <person name="Taylor A."/>
            <person name="Grigoriev I.V."/>
            <person name="Nagy L.G."/>
            <person name="Martin F."/>
            <person name="Kauserud H."/>
        </authorList>
    </citation>
    <scope>NUCLEOTIDE SEQUENCE</scope>
    <source>
        <strain evidence="2">CBHHK200</strain>
    </source>
</reference>